<sequence>MNNSPITIVLADDEHLIRGALAALLDLEDDFTVVAEVANGTDALDAAKEHHPTVCVLDLEMPPTDGVDTASKILSAIDTHIVMVTRHARPGVLRRALAAGVKGFVPKSTPSEKLAEVIRTVAGGARYVDPEIAASALTGTDCPLSERELDVLRATTEHDTLAQTAEELHLAPGTVRNYVSSAIAKLGVSSRQQATQKAWEEGWI</sequence>
<evidence type="ECO:0000313" key="6">
    <source>
        <dbReference type="Proteomes" id="UP001500166"/>
    </source>
</evidence>
<keyword evidence="1" id="KW-0238">DNA-binding</keyword>
<evidence type="ECO:0000259" key="4">
    <source>
        <dbReference type="PROSITE" id="PS50110"/>
    </source>
</evidence>
<dbReference type="Pfam" id="PF00196">
    <property type="entry name" value="GerE"/>
    <property type="match status" value="1"/>
</dbReference>
<keyword evidence="6" id="KW-1185">Reference proteome</keyword>
<feature type="modified residue" description="4-aspartylphosphate" evidence="2">
    <location>
        <position position="58"/>
    </location>
</feature>
<protein>
    <submittedName>
        <fullName evidence="5">Response regulator transcription factor</fullName>
    </submittedName>
</protein>
<dbReference type="InterPro" id="IPR000792">
    <property type="entry name" value="Tscrpt_reg_LuxR_C"/>
</dbReference>
<name>A0ABN2XDL2_9MICC</name>
<feature type="domain" description="HTH luxR-type" evidence="3">
    <location>
        <begin position="137"/>
        <end position="202"/>
    </location>
</feature>
<dbReference type="Proteomes" id="UP001500166">
    <property type="component" value="Unassembled WGS sequence"/>
</dbReference>
<dbReference type="CDD" id="cd06170">
    <property type="entry name" value="LuxR_C_like"/>
    <property type="match status" value="1"/>
</dbReference>
<dbReference type="InterPro" id="IPR039420">
    <property type="entry name" value="WalR-like"/>
</dbReference>
<dbReference type="InterPro" id="IPR001789">
    <property type="entry name" value="Sig_transdc_resp-reg_receiver"/>
</dbReference>
<dbReference type="InterPro" id="IPR036388">
    <property type="entry name" value="WH-like_DNA-bd_sf"/>
</dbReference>
<dbReference type="InterPro" id="IPR016032">
    <property type="entry name" value="Sig_transdc_resp-reg_C-effctor"/>
</dbReference>
<dbReference type="PROSITE" id="PS50043">
    <property type="entry name" value="HTH_LUXR_2"/>
    <property type="match status" value="1"/>
</dbReference>
<dbReference type="PANTHER" id="PTHR43214:SF42">
    <property type="entry name" value="TRANSCRIPTIONAL REGULATORY PROTEIN DESR"/>
    <property type="match status" value="1"/>
</dbReference>
<comment type="caution">
    <text evidence="5">The sequence shown here is derived from an EMBL/GenBank/DDBJ whole genome shotgun (WGS) entry which is preliminary data.</text>
</comment>
<dbReference type="Gene3D" id="3.40.50.2300">
    <property type="match status" value="1"/>
</dbReference>
<dbReference type="RefSeq" id="WP_344223138.1">
    <property type="nucleotide sequence ID" value="NZ_BAAAQA010000001.1"/>
</dbReference>
<proteinExistence type="predicted"/>
<dbReference type="Gene3D" id="1.10.10.10">
    <property type="entry name" value="Winged helix-like DNA-binding domain superfamily/Winged helix DNA-binding domain"/>
    <property type="match status" value="1"/>
</dbReference>
<dbReference type="SMART" id="SM00421">
    <property type="entry name" value="HTH_LUXR"/>
    <property type="match status" value="1"/>
</dbReference>
<dbReference type="InterPro" id="IPR011006">
    <property type="entry name" value="CheY-like_superfamily"/>
</dbReference>
<evidence type="ECO:0000259" key="3">
    <source>
        <dbReference type="PROSITE" id="PS50043"/>
    </source>
</evidence>
<dbReference type="Pfam" id="PF00072">
    <property type="entry name" value="Response_reg"/>
    <property type="match status" value="1"/>
</dbReference>
<evidence type="ECO:0000256" key="1">
    <source>
        <dbReference type="ARBA" id="ARBA00023125"/>
    </source>
</evidence>
<feature type="domain" description="Response regulatory" evidence="4">
    <location>
        <begin position="7"/>
        <end position="122"/>
    </location>
</feature>
<evidence type="ECO:0000313" key="5">
    <source>
        <dbReference type="EMBL" id="GAA2108118.1"/>
    </source>
</evidence>
<dbReference type="SUPFAM" id="SSF46894">
    <property type="entry name" value="C-terminal effector domain of the bipartite response regulators"/>
    <property type="match status" value="1"/>
</dbReference>
<accession>A0ABN2XDL2</accession>
<dbReference type="SMART" id="SM00448">
    <property type="entry name" value="REC"/>
    <property type="match status" value="1"/>
</dbReference>
<reference evidence="5 6" key="1">
    <citation type="journal article" date="2019" name="Int. J. Syst. Evol. Microbiol.">
        <title>The Global Catalogue of Microorganisms (GCM) 10K type strain sequencing project: providing services to taxonomists for standard genome sequencing and annotation.</title>
        <authorList>
            <consortium name="The Broad Institute Genomics Platform"/>
            <consortium name="The Broad Institute Genome Sequencing Center for Infectious Disease"/>
            <person name="Wu L."/>
            <person name="Ma J."/>
        </authorList>
    </citation>
    <scope>NUCLEOTIDE SEQUENCE [LARGE SCALE GENOMIC DNA]</scope>
    <source>
        <strain evidence="5 6">JCM 15914</strain>
    </source>
</reference>
<gene>
    <name evidence="5" type="ORF">GCM10009824_01170</name>
</gene>
<dbReference type="PANTHER" id="PTHR43214">
    <property type="entry name" value="TWO-COMPONENT RESPONSE REGULATOR"/>
    <property type="match status" value="1"/>
</dbReference>
<dbReference type="EMBL" id="BAAAQA010000001">
    <property type="protein sequence ID" value="GAA2108118.1"/>
    <property type="molecule type" value="Genomic_DNA"/>
</dbReference>
<keyword evidence="2" id="KW-0597">Phosphoprotein</keyword>
<dbReference type="PROSITE" id="PS50110">
    <property type="entry name" value="RESPONSE_REGULATORY"/>
    <property type="match status" value="1"/>
</dbReference>
<organism evidence="5 6">
    <name type="scientific">Kocuria atrinae</name>
    <dbReference type="NCBI Taxonomy" id="592377"/>
    <lineage>
        <taxon>Bacteria</taxon>
        <taxon>Bacillati</taxon>
        <taxon>Actinomycetota</taxon>
        <taxon>Actinomycetes</taxon>
        <taxon>Micrococcales</taxon>
        <taxon>Micrococcaceae</taxon>
        <taxon>Kocuria</taxon>
    </lineage>
</organism>
<dbReference type="SUPFAM" id="SSF52172">
    <property type="entry name" value="CheY-like"/>
    <property type="match status" value="1"/>
</dbReference>
<evidence type="ECO:0000256" key="2">
    <source>
        <dbReference type="PROSITE-ProRule" id="PRU00169"/>
    </source>
</evidence>